<proteinExistence type="inferred from homology"/>
<dbReference type="PANTHER" id="PTHR30203:SF25">
    <property type="entry name" value="OUTER MEMBRANE PROTEIN-RELATED"/>
    <property type="match status" value="1"/>
</dbReference>
<dbReference type="AlphaFoldDB" id="A0A8J6NUF2"/>
<protein>
    <submittedName>
        <fullName evidence="3">Efflux transporter outer membrane subunit</fullName>
    </submittedName>
</protein>
<gene>
    <name evidence="3" type="ORF">H8E23_14175</name>
</gene>
<keyword evidence="2" id="KW-0564">Palmitate</keyword>
<evidence type="ECO:0000313" key="4">
    <source>
        <dbReference type="Proteomes" id="UP000603434"/>
    </source>
</evidence>
<dbReference type="Gene3D" id="1.20.1600.10">
    <property type="entry name" value="Outer membrane efflux proteins (OEP)"/>
    <property type="match status" value="1"/>
</dbReference>
<reference evidence="3 4" key="1">
    <citation type="submission" date="2020-08" db="EMBL/GenBank/DDBJ databases">
        <title>Bridging the membrane lipid divide: bacteria of the FCB group superphylum have the potential to synthesize archaeal ether lipids.</title>
        <authorList>
            <person name="Villanueva L."/>
            <person name="Von Meijenfeldt F.A.B."/>
            <person name="Westbye A.B."/>
            <person name="Yadav S."/>
            <person name="Hopmans E.C."/>
            <person name="Dutilh B.E."/>
            <person name="Sinninghe Damste J.S."/>
        </authorList>
    </citation>
    <scope>NUCLEOTIDE SEQUENCE [LARGE SCALE GENOMIC DNA]</scope>
    <source>
        <strain evidence="3">NIOZ-UU30</strain>
    </source>
</reference>
<keyword evidence="2" id="KW-0449">Lipoprotein</keyword>
<evidence type="ECO:0000256" key="1">
    <source>
        <dbReference type="ARBA" id="ARBA00007613"/>
    </source>
</evidence>
<evidence type="ECO:0000256" key="2">
    <source>
        <dbReference type="RuleBase" id="RU362097"/>
    </source>
</evidence>
<dbReference type="Proteomes" id="UP000603434">
    <property type="component" value="Unassembled WGS sequence"/>
</dbReference>
<keyword evidence="2" id="KW-0472">Membrane</keyword>
<accession>A0A8J6NUF2</accession>
<keyword evidence="2" id="KW-0812">Transmembrane</keyword>
<sequence length="340" mass="37079">MDLFGGQRRNLEAAEADLQAAVETHRDVLVTLTAEVARNYINLRTFQQQIAITRQNLATQEHSALLTRQRFEGGFVSGLDVANAEAQTATTSAQIPLLESSTQQAIHSLSVLLGAPPAALRAELSPVGTIPGSPPQVPAGVPSELLRRRPDIRRAEARIHAATARIGVAAAELFPKFTIAGSTGFQSSDFSSWFDWANRFWSFGPSVRWRLFETGRIRAGVELQKALQEQEIIAYQQTVLTALQEVENALIASAKEQAHRNALMAAVAANRKAVTLSETLYTEGQTDFLNVLQAQRALYTTEDALVQSTRTVSTNLVALYKALGGGWQDKPAESVDAHYE</sequence>
<organism evidence="3 4">
    <name type="scientific">Candidatus Desulfatibia profunda</name>
    <dbReference type="NCBI Taxonomy" id="2841695"/>
    <lineage>
        <taxon>Bacteria</taxon>
        <taxon>Pseudomonadati</taxon>
        <taxon>Thermodesulfobacteriota</taxon>
        <taxon>Desulfobacteria</taxon>
        <taxon>Desulfobacterales</taxon>
        <taxon>Desulfobacterales incertae sedis</taxon>
        <taxon>Candidatus Desulfatibia</taxon>
    </lineage>
</organism>
<comment type="caution">
    <text evidence="3">The sequence shown here is derived from an EMBL/GenBank/DDBJ whole genome shotgun (WGS) entry which is preliminary data.</text>
</comment>
<dbReference type="NCBIfam" id="TIGR01845">
    <property type="entry name" value="outer_NodT"/>
    <property type="match status" value="1"/>
</dbReference>
<dbReference type="PANTHER" id="PTHR30203">
    <property type="entry name" value="OUTER MEMBRANE CATION EFFLUX PROTEIN"/>
    <property type="match status" value="1"/>
</dbReference>
<dbReference type="GO" id="GO:0015562">
    <property type="term" value="F:efflux transmembrane transporter activity"/>
    <property type="evidence" value="ECO:0007669"/>
    <property type="project" value="InterPro"/>
</dbReference>
<evidence type="ECO:0000313" key="3">
    <source>
        <dbReference type="EMBL" id="MBC8362532.1"/>
    </source>
</evidence>
<comment type="similarity">
    <text evidence="1 2">Belongs to the outer membrane factor (OMF) (TC 1.B.17) family.</text>
</comment>
<dbReference type="SUPFAM" id="SSF56954">
    <property type="entry name" value="Outer membrane efflux proteins (OEP)"/>
    <property type="match status" value="1"/>
</dbReference>
<dbReference type="Pfam" id="PF02321">
    <property type="entry name" value="OEP"/>
    <property type="match status" value="2"/>
</dbReference>
<name>A0A8J6NUF2_9BACT</name>
<dbReference type="EMBL" id="JACNJH010000200">
    <property type="protein sequence ID" value="MBC8362532.1"/>
    <property type="molecule type" value="Genomic_DNA"/>
</dbReference>
<dbReference type="GO" id="GO:0005886">
    <property type="term" value="C:plasma membrane"/>
    <property type="evidence" value="ECO:0007669"/>
    <property type="project" value="UniProtKB-SubCell"/>
</dbReference>
<comment type="subcellular location">
    <subcellularLocation>
        <location evidence="2">Cell membrane</location>
        <topology evidence="2">Lipid-anchor</topology>
    </subcellularLocation>
</comment>
<keyword evidence="2" id="KW-1134">Transmembrane beta strand</keyword>
<dbReference type="InterPro" id="IPR003423">
    <property type="entry name" value="OMP_efflux"/>
</dbReference>
<dbReference type="InterPro" id="IPR010131">
    <property type="entry name" value="MdtP/NodT-like"/>
</dbReference>
<dbReference type="Gene3D" id="2.20.200.10">
    <property type="entry name" value="Outer membrane efflux proteins (OEP)"/>
    <property type="match status" value="1"/>
</dbReference>